<dbReference type="SUPFAM" id="SSF56801">
    <property type="entry name" value="Acetyl-CoA synthetase-like"/>
    <property type="match status" value="1"/>
</dbReference>
<evidence type="ECO:0000313" key="9">
    <source>
        <dbReference type="Proteomes" id="UP000245609"/>
    </source>
</evidence>
<evidence type="ECO:0000256" key="2">
    <source>
        <dbReference type="ARBA" id="ARBA00022598"/>
    </source>
</evidence>
<reference evidence="8 9" key="1">
    <citation type="journal article" date="2018" name="MBio">
        <title>Comparative Genomics Reveals the Core Gene Toolbox for the Fungus-Insect Symbiosis.</title>
        <authorList>
            <person name="Wang Y."/>
            <person name="Stata M."/>
            <person name="Wang W."/>
            <person name="Stajich J.E."/>
            <person name="White M.M."/>
            <person name="Moncalvo J.M."/>
        </authorList>
    </citation>
    <scope>NUCLEOTIDE SEQUENCE [LARGE SCALE GENOMIC DNA]</scope>
    <source>
        <strain evidence="8 9">SC-DP-2</strain>
    </source>
</reference>
<evidence type="ECO:0000256" key="1">
    <source>
        <dbReference type="ARBA" id="ARBA00006432"/>
    </source>
</evidence>
<dbReference type="Pfam" id="PF00501">
    <property type="entry name" value="AMP-binding"/>
    <property type="match status" value="1"/>
</dbReference>
<dbReference type="Pfam" id="PF16177">
    <property type="entry name" value="ACAS_N"/>
    <property type="match status" value="1"/>
</dbReference>
<feature type="domain" description="AMP-binding enzyme C-terminal" evidence="6">
    <location>
        <begin position="547"/>
        <end position="621"/>
    </location>
</feature>
<dbReference type="Gene3D" id="3.40.50.12780">
    <property type="entry name" value="N-terminal domain of ligase-like"/>
    <property type="match status" value="1"/>
</dbReference>
<accession>A0A2T9ZI73</accession>
<keyword evidence="4" id="KW-0067">ATP-binding</keyword>
<dbReference type="EMBL" id="MBFS01000150">
    <property type="protein sequence ID" value="PVV04207.1"/>
    <property type="molecule type" value="Genomic_DNA"/>
</dbReference>
<dbReference type="AlphaFoldDB" id="A0A2T9ZI73"/>
<dbReference type="Pfam" id="PF13193">
    <property type="entry name" value="AMP-binding_C"/>
    <property type="match status" value="1"/>
</dbReference>
<dbReference type="GO" id="GO:0006629">
    <property type="term" value="P:lipid metabolic process"/>
    <property type="evidence" value="ECO:0007669"/>
    <property type="project" value="InterPro"/>
</dbReference>
<name>A0A2T9ZI73_9FUNG</name>
<dbReference type="Proteomes" id="UP000245609">
    <property type="component" value="Unassembled WGS sequence"/>
</dbReference>
<dbReference type="OrthoDB" id="10253869at2759"/>
<sequence length="698" mass="78738">METFQSADNPMWVPKDIENQEIYKFMMYSSSRFNRDLSTYDKFHAWSVTELEEFWAAVWDYSKIITHTPYSRVLDKSKTMDQVPSWFEGATVNYAENIFNRFKDTDRVAIYVRGEQEHKNVTFRQLYLLVSKVANSLRKLGIKPGDRVSAFIPNNSEAIVGFLACASIGAIWSSAPVDFGVIAVTDRFKQIEPKVYITVDQSTYNGKTSSLVEKNLEILKSLSSVEHVVIIETNPSIQASKQIPSSITWDDFIRSSNYITDITYEIVPFNHPLFIVFTSGTTGKPKCITHSTGGFLCSAKKENQVVSGINETDIYFYYTTTGWIMWNVLLGVLVTGASIVTYHGNPLGPKIDVLWNMVDEIGVTCFGTSPRYLQTLEDNEYYPKDHYSLATLKTLTSTGSPLKPNNYEFIYKHIKSDVFLVSISGGTELGASFLGGVPILPVYKGEIQCILPAMAVECWDDSGNRIFGKSGDLVCTKPFPSMPVFFWGDTPEKTRYKSSYFERFPGIWFHGDYLQINKNTGGIIMLGRSDGTLNPNGVRFGSAEIYNVVEEFPEVLDSLVVGQQTSLSERVLLFILIRDSSINTEDLQQKINARVREKLSPRHVPAKTLVVEKIPYTANGKKVEIAVKLLLNKGFSMSQEYIAKHGKHVTKSQVSSHVKSNFTLDERTIQSVTDPSSIFQFLEFTDLFFEFDVGKSKL</sequence>
<dbReference type="InterPro" id="IPR020845">
    <property type="entry name" value="AMP-binding_CS"/>
</dbReference>
<dbReference type="InterPro" id="IPR000873">
    <property type="entry name" value="AMP-dep_synth/lig_dom"/>
</dbReference>
<evidence type="ECO:0000313" key="8">
    <source>
        <dbReference type="EMBL" id="PVV04207.1"/>
    </source>
</evidence>
<evidence type="ECO:0000256" key="4">
    <source>
        <dbReference type="ARBA" id="ARBA00022840"/>
    </source>
</evidence>
<keyword evidence="3" id="KW-0547">Nucleotide-binding</keyword>
<dbReference type="PANTHER" id="PTHR42921">
    <property type="entry name" value="ACETOACETYL-COA SYNTHETASE"/>
    <property type="match status" value="1"/>
</dbReference>
<proteinExistence type="inferred from homology"/>
<dbReference type="InterPro" id="IPR005914">
    <property type="entry name" value="Acac_CoA_synth"/>
</dbReference>
<dbReference type="PROSITE" id="PS00455">
    <property type="entry name" value="AMP_BINDING"/>
    <property type="match status" value="1"/>
</dbReference>
<dbReference type="InterPro" id="IPR032387">
    <property type="entry name" value="ACAS_N"/>
</dbReference>
<dbReference type="InterPro" id="IPR045851">
    <property type="entry name" value="AMP-bd_C_sf"/>
</dbReference>
<protein>
    <recommendedName>
        <fullName evidence="10">AMP-dependent synthetase/ligase domain-containing protein</fullName>
    </recommendedName>
</protein>
<feature type="domain" description="Acetyl-coenzyme A synthetase N-terminal" evidence="7">
    <location>
        <begin position="40"/>
        <end position="97"/>
    </location>
</feature>
<evidence type="ECO:0000259" key="6">
    <source>
        <dbReference type="Pfam" id="PF13193"/>
    </source>
</evidence>
<dbReference type="GO" id="GO:0005524">
    <property type="term" value="F:ATP binding"/>
    <property type="evidence" value="ECO:0007669"/>
    <property type="project" value="UniProtKB-KW"/>
</dbReference>
<dbReference type="InterPro" id="IPR025110">
    <property type="entry name" value="AMP-bd_C"/>
</dbReference>
<evidence type="ECO:0000256" key="3">
    <source>
        <dbReference type="ARBA" id="ARBA00022741"/>
    </source>
</evidence>
<feature type="domain" description="AMP-dependent synthetase/ligase" evidence="5">
    <location>
        <begin position="105"/>
        <end position="478"/>
    </location>
</feature>
<comment type="similarity">
    <text evidence="1">Belongs to the ATP-dependent AMP-binding enzyme family.</text>
</comment>
<organism evidence="8 9">
    <name type="scientific">Smittium megazygosporum</name>
    <dbReference type="NCBI Taxonomy" id="133381"/>
    <lineage>
        <taxon>Eukaryota</taxon>
        <taxon>Fungi</taxon>
        <taxon>Fungi incertae sedis</taxon>
        <taxon>Zoopagomycota</taxon>
        <taxon>Kickxellomycotina</taxon>
        <taxon>Harpellomycetes</taxon>
        <taxon>Harpellales</taxon>
        <taxon>Legeriomycetaceae</taxon>
        <taxon>Smittium</taxon>
    </lineage>
</organism>
<dbReference type="Gene3D" id="3.30.300.30">
    <property type="match status" value="1"/>
</dbReference>
<keyword evidence="9" id="KW-1185">Reference proteome</keyword>
<dbReference type="PANTHER" id="PTHR42921:SF1">
    <property type="entry name" value="ACETOACETYL-COA SYNTHETASE"/>
    <property type="match status" value="1"/>
</dbReference>
<dbReference type="NCBIfam" id="TIGR01217">
    <property type="entry name" value="ac_ac_CoA_syn"/>
    <property type="match status" value="1"/>
</dbReference>
<gene>
    <name evidence="8" type="ORF">BB560_001301</name>
</gene>
<dbReference type="GO" id="GO:0030729">
    <property type="term" value="F:acetoacetate-CoA ligase activity"/>
    <property type="evidence" value="ECO:0007669"/>
    <property type="project" value="InterPro"/>
</dbReference>
<evidence type="ECO:0000259" key="7">
    <source>
        <dbReference type="Pfam" id="PF16177"/>
    </source>
</evidence>
<dbReference type="NCBIfam" id="NF002937">
    <property type="entry name" value="PRK03584.1"/>
    <property type="match status" value="1"/>
</dbReference>
<evidence type="ECO:0000259" key="5">
    <source>
        <dbReference type="Pfam" id="PF00501"/>
    </source>
</evidence>
<dbReference type="STRING" id="133381.A0A2T9ZI73"/>
<evidence type="ECO:0008006" key="10">
    <source>
        <dbReference type="Google" id="ProtNLM"/>
    </source>
</evidence>
<dbReference type="InterPro" id="IPR042099">
    <property type="entry name" value="ANL_N_sf"/>
</dbReference>
<comment type="caution">
    <text evidence="8">The sequence shown here is derived from an EMBL/GenBank/DDBJ whole genome shotgun (WGS) entry which is preliminary data.</text>
</comment>
<keyword evidence="2" id="KW-0436">Ligase</keyword>